<dbReference type="EMBL" id="PJRS01000022">
    <property type="protein sequence ID" value="PLR25119.1"/>
    <property type="molecule type" value="Genomic_DNA"/>
</dbReference>
<evidence type="ECO:0000256" key="3">
    <source>
        <dbReference type="ARBA" id="ARBA00022692"/>
    </source>
</evidence>
<evidence type="ECO:0000256" key="7">
    <source>
        <dbReference type="HAMAP-Rule" id="MF_01207"/>
    </source>
</evidence>
<evidence type="ECO:0000256" key="4">
    <source>
        <dbReference type="ARBA" id="ARBA00022989"/>
    </source>
</evidence>
<keyword evidence="4 7" id="KW-1133">Transmembrane helix</keyword>
<comment type="function">
    <text evidence="7">Part of the MsrPQ system that repairs oxidized periplasmic proteins containing methionine sulfoxide residues (Met-O), using respiratory chain electrons. Thus protects these proteins from oxidative-stress damage caused by reactive species of oxygen and chlorine generated by the host defense mechanisms. MsrPQ is essential for the maintenance of envelope integrity under bleach stress, rescuing a wide series of structurally unrelated periplasmic proteins from methionine oxidation. MsrQ provides electrons for reduction to the reductase catalytic subunit MsrP, using the quinone pool of the respiratory chain.</text>
</comment>
<feature type="transmembrane region" description="Helical" evidence="7">
    <location>
        <begin position="28"/>
        <end position="46"/>
    </location>
</feature>
<comment type="cofactor">
    <cofactor evidence="7">
        <name>FMN</name>
        <dbReference type="ChEBI" id="CHEBI:58210"/>
    </cofactor>
    <text evidence="7">Binds 1 FMN per subunit.</text>
</comment>
<accession>A0A2N5DGB7</accession>
<keyword evidence="7" id="KW-0285">Flavoprotein</keyword>
<dbReference type="AlphaFoldDB" id="A0A2N5DGB7"/>
<name>A0A2N5DGB7_9CAUL</name>
<feature type="transmembrane region" description="Helical" evidence="7">
    <location>
        <begin position="170"/>
        <end position="187"/>
    </location>
</feature>
<keyword evidence="6 7" id="KW-0472">Membrane</keyword>
<evidence type="ECO:0000256" key="5">
    <source>
        <dbReference type="ARBA" id="ARBA00023004"/>
    </source>
</evidence>
<dbReference type="NCBIfam" id="NF003835">
    <property type="entry name" value="PRK05419.2-2"/>
    <property type="match status" value="1"/>
</dbReference>
<keyword evidence="7" id="KW-0249">Electron transport</keyword>
<comment type="subunit">
    <text evidence="7">Heterodimer of a catalytic subunit (MsrP) and a heme-binding subunit (MsrQ).</text>
</comment>
<feature type="transmembrane region" description="Helical" evidence="7">
    <location>
        <begin position="98"/>
        <end position="116"/>
    </location>
</feature>
<dbReference type="OrthoDB" id="9788328at2"/>
<keyword evidence="5 7" id="KW-0408">Iron</keyword>
<dbReference type="HAMAP" id="MF_01207">
    <property type="entry name" value="MsrQ"/>
    <property type="match status" value="1"/>
</dbReference>
<comment type="similarity">
    <text evidence="7">Belongs to the MsrQ family.</text>
</comment>
<evidence type="ECO:0000313" key="11">
    <source>
        <dbReference type="Proteomes" id="UP000234479"/>
    </source>
</evidence>
<dbReference type="PANTHER" id="PTHR36964:SF1">
    <property type="entry name" value="PROTEIN-METHIONINE-SULFOXIDE REDUCTASE HEME-BINDING SUBUNIT MSRQ"/>
    <property type="match status" value="1"/>
</dbReference>
<gene>
    <name evidence="7" type="primary">msrQ</name>
    <name evidence="10" type="ORF">SGCZBJ_12865</name>
</gene>
<dbReference type="GO" id="GO:0009055">
    <property type="term" value="F:electron transfer activity"/>
    <property type="evidence" value="ECO:0007669"/>
    <property type="project" value="UniProtKB-UniRule"/>
</dbReference>
<evidence type="ECO:0000256" key="6">
    <source>
        <dbReference type="ARBA" id="ARBA00023136"/>
    </source>
</evidence>
<dbReference type="InterPro" id="IPR013130">
    <property type="entry name" value="Fe3_Rdtase_TM_dom"/>
</dbReference>
<keyword evidence="7" id="KW-1003">Cell membrane</keyword>
<feature type="transmembrane region" description="Helical" evidence="7">
    <location>
        <begin position="136"/>
        <end position="158"/>
    </location>
</feature>
<comment type="subcellular location">
    <subcellularLocation>
        <location evidence="7">Cell membrane</location>
        <topology evidence="7">Multi-pass membrane protein</topology>
    </subcellularLocation>
    <subcellularLocation>
        <location evidence="1">Membrane</location>
        <topology evidence="1">Multi-pass membrane protein</topology>
    </subcellularLocation>
</comment>
<comment type="cofactor">
    <cofactor evidence="7">
        <name>heme b</name>
        <dbReference type="ChEBI" id="CHEBI:60344"/>
    </cofactor>
    <text evidence="7">Binds 1 heme b (iron(II)-protoporphyrin IX) group per subunit.</text>
</comment>
<feature type="domain" description="Ferric oxidoreductase" evidence="9">
    <location>
        <begin position="65"/>
        <end position="179"/>
    </location>
</feature>
<dbReference type="GO" id="GO:0020037">
    <property type="term" value="F:heme binding"/>
    <property type="evidence" value="ECO:0007669"/>
    <property type="project" value="UniProtKB-UniRule"/>
</dbReference>
<dbReference type="GO" id="GO:0005886">
    <property type="term" value="C:plasma membrane"/>
    <property type="evidence" value="ECO:0007669"/>
    <property type="project" value="UniProtKB-SubCell"/>
</dbReference>
<keyword evidence="7" id="KW-0479">Metal-binding</keyword>
<protein>
    <recommendedName>
        <fullName evidence="7">Protein-methionine-sulfoxide reductase heme-binding subunit MsrQ</fullName>
    </recommendedName>
    <alternativeName>
        <fullName evidence="7">Flavocytochrome MsrQ</fullName>
    </alternativeName>
</protein>
<dbReference type="GO" id="GO:0010181">
    <property type="term" value="F:FMN binding"/>
    <property type="evidence" value="ECO:0007669"/>
    <property type="project" value="UniProtKB-UniRule"/>
</dbReference>
<evidence type="ECO:0000313" key="10">
    <source>
        <dbReference type="EMBL" id="PLR25119.1"/>
    </source>
</evidence>
<evidence type="ECO:0000256" key="1">
    <source>
        <dbReference type="ARBA" id="ARBA00004141"/>
    </source>
</evidence>
<sequence>MKDAEKAPFPLDGGRAQRKRPSKTRDNLIYAAVWLACAAPLAWLAFRAFTGDLGVNPIETLVRQLGVWGLRLLLVGLAVTPAAVILKKPRLVRFRRTIGLFAFAYVSLHLLSYIGVDLYFDFGQLWKDILKRPFITLGMAAFVMLVPLAVTSTNGWVIRMGRAAWSRLHWLIYVIAPLGVAHYYLLVKADHRPPLVYGAILAVLLGWRAWRAARSSP</sequence>
<keyword evidence="7" id="KW-0349">Heme</keyword>
<reference evidence="10 11" key="1">
    <citation type="submission" date="2017-12" db="EMBL/GenBank/DDBJ databases">
        <title>The genome sequence of Caulobacter sp. 410.</title>
        <authorList>
            <person name="Gao J."/>
            <person name="Mao X."/>
            <person name="Sun J."/>
        </authorList>
    </citation>
    <scope>NUCLEOTIDE SEQUENCE [LARGE SCALE GENOMIC DNA]</scope>
    <source>
        <strain evidence="10 11">410</strain>
    </source>
</reference>
<dbReference type="GO" id="GO:0030091">
    <property type="term" value="P:protein repair"/>
    <property type="evidence" value="ECO:0007669"/>
    <property type="project" value="UniProtKB-UniRule"/>
</dbReference>
<comment type="caution">
    <text evidence="10">The sequence shown here is derived from an EMBL/GenBank/DDBJ whole genome shotgun (WGS) entry which is preliminary data.</text>
</comment>
<keyword evidence="11" id="KW-1185">Reference proteome</keyword>
<feature type="transmembrane region" description="Helical" evidence="7">
    <location>
        <begin position="193"/>
        <end position="210"/>
    </location>
</feature>
<dbReference type="GO" id="GO:0046872">
    <property type="term" value="F:metal ion binding"/>
    <property type="evidence" value="ECO:0007669"/>
    <property type="project" value="UniProtKB-KW"/>
</dbReference>
<evidence type="ECO:0000256" key="2">
    <source>
        <dbReference type="ARBA" id="ARBA00022448"/>
    </source>
</evidence>
<keyword evidence="3 7" id="KW-0812">Transmembrane</keyword>
<keyword evidence="7" id="KW-0288">FMN</keyword>
<feature type="region of interest" description="Disordered" evidence="8">
    <location>
        <begin position="1"/>
        <end position="20"/>
    </location>
</feature>
<evidence type="ECO:0000256" key="8">
    <source>
        <dbReference type="SAM" id="MobiDB-lite"/>
    </source>
</evidence>
<dbReference type="GO" id="GO:0016679">
    <property type="term" value="F:oxidoreductase activity, acting on diphenols and related substances as donors"/>
    <property type="evidence" value="ECO:0007669"/>
    <property type="project" value="TreeGrafter"/>
</dbReference>
<evidence type="ECO:0000259" key="9">
    <source>
        <dbReference type="Pfam" id="PF01794"/>
    </source>
</evidence>
<dbReference type="Proteomes" id="UP000234479">
    <property type="component" value="Unassembled WGS sequence"/>
</dbReference>
<organism evidence="10 11">
    <name type="scientific">Caulobacter zeae</name>
    <dbReference type="NCBI Taxonomy" id="2055137"/>
    <lineage>
        <taxon>Bacteria</taxon>
        <taxon>Pseudomonadati</taxon>
        <taxon>Pseudomonadota</taxon>
        <taxon>Alphaproteobacteria</taxon>
        <taxon>Caulobacterales</taxon>
        <taxon>Caulobacteraceae</taxon>
        <taxon>Caulobacter</taxon>
    </lineage>
</organism>
<proteinExistence type="inferred from homology"/>
<dbReference type="PANTHER" id="PTHR36964">
    <property type="entry name" value="PROTEIN-METHIONINE-SULFOXIDE REDUCTASE HEME-BINDING SUBUNIT MSRQ"/>
    <property type="match status" value="1"/>
</dbReference>
<keyword evidence="2 7" id="KW-0813">Transport</keyword>
<dbReference type="RefSeq" id="WP_101718392.1">
    <property type="nucleotide sequence ID" value="NZ_PJRS01000022.1"/>
</dbReference>
<dbReference type="InterPro" id="IPR022837">
    <property type="entry name" value="MsrQ-like"/>
</dbReference>
<feature type="transmembrane region" description="Helical" evidence="7">
    <location>
        <begin position="66"/>
        <end position="86"/>
    </location>
</feature>
<dbReference type="Pfam" id="PF01794">
    <property type="entry name" value="Ferric_reduct"/>
    <property type="match status" value="1"/>
</dbReference>